<gene>
    <name evidence="6" type="ORF">ISP17_09760</name>
</gene>
<evidence type="ECO:0000256" key="1">
    <source>
        <dbReference type="ARBA" id="ARBA00022617"/>
    </source>
</evidence>
<dbReference type="InterPro" id="IPR009056">
    <property type="entry name" value="Cyt_c-like_dom"/>
</dbReference>
<dbReference type="Gene3D" id="1.10.760.10">
    <property type="entry name" value="Cytochrome c-like domain"/>
    <property type="match status" value="2"/>
</dbReference>
<dbReference type="InterPro" id="IPR036909">
    <property type="entry name" value="Cyt_c-like_dom_sf"/>
</dbReference>
<evidence type="ECO:0000313" key="7">
    <source>
        <dbReference type="Proteomes" id="UP001620460"/>
    </source>
</evidence>
<organism evidence="6 7">
    <name type="scientific">Dyella ginsengisoli</name>
    <dbReference type="NCBI Taxonomy" id="363848"/>
    <lineage>
        <taxon>Bacteria</taxon>
        <taxon>Pseudomonadati</taxon>
        <taxon>Pseudomonadota</taxon>
        <taxon>Gammaproteobacteria</taxon>
        <taxon>Lysobacterales</taxon>
        <taxon>Rhodanobacteraceae</taxon>
        <taxon>Dyella</taxon>
    </lineage>
</organism>
<name>A0ABW8JWU3_9GAMM</name>
<dbReference type="Pfam" id="PF00034">
    <property type="entry name" value="Cytochrom_C"/>
    <property type="match status" value="1"/>
</dbReference>
<accession>A0ABW8JWU3</accession>
<feature type="domain" description="Cytochrome c" evidence="5">
    <location>
        <begin position="194"/>
        <end position="291"/>
    </location>
</feature>
<sequence>MRTTMKWFGRLAAGLVLLTVAALVTVYAMSERRMRREWDVQVSVPAVPTDAAAVARGEHLATIRGCKGCHGPDLGSATFIDSPVMARLSGPNLTRGKGGIARSDVELVRAIRHGVGPNGRSLLFMPSQEFSTLSEGDMGNLLAYLHSVRAVDRVPPPNMVGPLGRALFLAGKVPLLPAEVVDHQARPAQPTPGATAAYGAYLAAACKGCHGAGLSGGHIPGTPPSWPDAANLTPHASGLAGWTEADLRRALREGVSKDGRPLKTDFMPVRETRHLSDEEIGALYAYFQSVPARERGGR</sequence>
<evidence type="ECO:0000259" key="5">
    <source>
        <dbReference type="PROSITE" id="PS51007"/>
    </source>
</evidence>
<dbReference type="PANTHER" id="PTHR35008:SF8">
    <property type="entry name" value="ALCOHOL DEHYDROGENASE CYTOCHROME C SUBUNIT"/>
    <property type="match status" value="1"/>
</dbReference>
<dbReference type="PANTHER" id="PTHR35008">
    <property type="entry name" value="BLL4482 PROTEIN-RELATED"/>
    <property type="match status" value="1"/>
</dbReference>
<keyword evidence="3 4" id="KW-0408">Iron</keyword>
<dbReference type="InterPro" id="IPR051459">
    <property type="entry name" value="Cytochrome_c-type_DH"/>
</dbReference>
<dbReference type="Proteomes" id="UP001620460">
    <property type="component" value="Unassembled WGS sequence"/>
</dbReference>
<reference evidence="6 7" key="1">
    <citation type="submission" date="2020-10" db="EMBL/GenBank/DDBJ databases">
        <title>Phylogeny of dyella-like bacteria.</title>
        <authorList>
            <person name="Fu J."/>
        </authorList>
    </citation>
    <scope>NUCLEOTIDE SEQUENCE [LARGE SCALE GENOMIC DNA]</scope>
    <source>
        <strain evidence="6 7">Gsoil3046</strain>
    </source>
</reference>
<keyword evidence="7" id="KW-1185">Reference proteome</keyword>
<dbReference type="Pfam" id="PF13442">
    <property type="entry name" value="Cytochrome_CBB3"/>
    <property type="match status" value="1"/>
</dbReference>
<dbReference type="RefSeq" id="WP_404632555.1">
    <property type="nucleotide sequence ID" value="NZ_JADIKM010000002.1"/>
</dbReference>
<proteinExistence type="predicted"/>
<dbReference type="PROSITE" id="PS51007">
    <property type="entry name" value="CYTC"/>
    <property type="match status" value="2"/>
</dbReference>
<evidence type="ECO:0000313" key="6">
    <source>
        <dbReference type="EMBL" id="MFK2904252.1"/>
    </source>
</evidence>
<evidence type="ECO:0000256" key="3">
    <source>
        <dbReference type="ARBA" id="ARBA00023004"/>
    </source>
</evidence>
<dbReference type="SUPFAM" id="SSF46626">
    <property type="entry name" value="Cytochrome c"/>
    <property type="match status" value="2"/>
</dbReference>
<evidence type="ECO:0000256" key="2">
    <source>
        <dbReference type="ARBA" id="ARBA00022723"/>
    </source>
</evidence>
<protein>
    <submittedName>
        <fullName evidence="6">C-type cytochrome</fullName>
    </submittedName>
</protein>
<keyword evidence="1 4" id="KW-0349">Heme</keyword>
<evidence type="ECO:0000256" key="4">
    <source>
        <dbReference type="PROSITE-ProRule" id="PRU00433"/>
    </source>
</evidence>
<dbReference type="EMBL" id="JADIKM010000002">
    <property type="protein sequence ID" value="MFK2904252.1"/>
    <property type="molecule type" value="Genomic_DNA"/>
</dbReference>
<keyword evidence="2 4" id="KW-0479">Metal-binding</keyword>
<feature type="domain" description="Cytochrome c" evidence="5">
    <location>
        <begin position="52"/>
        <end position="149"/>
    </location>
</feature>
<comment type="caution">
    <text evidence="6">The sequence shown here is derived from an EMBL/GenBank/DDBJ whole genome shotgun (WGS) entry which is preliminary data.</text>
</comment>